<proteinExistence type="predicted"/>
<dbReference type="InterPro" id="IPR058267">
    <property type="entry name" value="DUF7961"/>
</dbReference>
<dbReference type="EMBL" id="JBHUDH010000056">
    <property type="protein sequence ID" value="MFD1525987.1"/>
    <property type="molecule type" value="Genomic_DNA"/>
</dbReference>
<protein>
    <recommendedName>
        <fullName evidence="2">DUF7961 domain-containing protein</fullName>
    </recommendedName>
</protein>
<evidence type="ECO:0000259" key="2">
    <source>
        <dbReference type="Pfam" id="PF25905"/>
    </source>
</evidence>
<reference evidence="3 4" key="1">
    <citation type="journal article" date="2019" name="Int. J. Syst. Evol. Microbiol.">
        <title>The Global Catalogue of Microorganisms (GCM) 10K type strain sequencing project: providing services to taxonomists for standard genome sequencing and annotation.</title>
        <authorList>
            <consortium name="The Broad Institute Genomics Platform"/>
            <consortium name="The Broad Institute Genome Sequencing Center for Infectious Disease"/>
            <person name="Wu L."/>
            <person name="Ma J."/>
        </authorList>
    </citation>
    <scope>NUCLEOTIDE SEQUENCE [LARGE SCALE GENOMIC DNA]</scope>
    <source>
        <strain evidence="3 4">CGMCC 1.12285</strain>
    </source>
</reference>
<sequence length="131" mass="14067">MSTSPTRVESAVDSCRPSNVEPVELTASSLSTTAPEYLRELKAELATEGYQPAELTVEACFAEDCSLATQEEADRLRDVVRAGAFLGVGVVRVEIEDVSDPEKVRPALEALEERARREGVTLSVDGLDVAA</sequence>
<dbReference type="AlphaFoldDB" id="A0ABD6B5J4"/>
<accession>A0ABD6B5J4</accession>
<evidence type="ECO:0000313" key="4">
    <source>
        <dbReference type="Proteomes" id="UP001597111"/>
    </source>
</evidence>
<evidence type="ECO:0000313" key="3">
    <source>
        <dbReference type="EMBL" id="MFD1525987.1"/>
    </source>
</evidence>
<dbReference type="Gene3D" id="3.20.20.150">
    <property type="entry name" value="Divalent-metal-dependent TIM barrel enzymes"/>
    <property type="match status" value="1"/>
</dbReference>
<feature type="domain" description="DUF7961" evidence="2">
    <location>
        <begin position="19"/>
        <end position="124"/>
    </location>
</feature>
<gene>
    <name evidence="3" type="ORF">ACFR9S_06660</name>
</gene>
<keyword evidence="4" id="KW-1185">Reference proteome</keyword>
<evidence type="ECO:0000256" key="1">
    <source>
        <dbReference type="SAM" id="MobiDB-lite"/>
    </source>
</evidence>
<name>A0ABD6B5J4_9EURY</name>
<dbReference type="RefSeq" id="WP_379732594.1">
    <property type="nucleotide sequence ID" value="NZ_JBHSWZ010000364.1"/>
</dbReference>
<dbReference type="Proteomes" id="UP001597111">
    <property type="component" value="Unassembled WGS sequence"/>
</dbReference>
<organism evidence="3 4">
    <name type="scientific">Halolamina salina</name>
    <dbReference type="NCBI Taxonomy" id="1220023"/>
    <lineage>
        <taxon>Archaea</taxon>
        <taxon>Methanobacteriati</taxon>
        <taxon>Methanobacteriota</taxon>
        <taxon>Stenosarchaea group</taxon>
        <taxon>Halobacteria</taxon>
        <taxon>Halobacteriales</taxon>
        <taxon>Haloferacaceae</taxon>
    </lineage>
</organism>
<dbReference type="Pfam" id="PF25905">
    <property type="entry name" value="DUF7961"/>
    <property type="match status" value="1"/>
</dbReference>
<comment type="caution">
    <text evidence="3">The sequence shown here is derived from an EMBL/GenBank/DDBJ whole genome shotgun (WGS) entry which is preliminary data.</text>
</comment>
<feature type="region of interest" description="Disordered" evidence="1">
    <location>
        <begin position="1"/>
        <end position="27"/>
    </location>
</feature>